<name>A0ACA9MU07_9GLOM</name>
<feature type="non-terminal residue" evidence="1">
    <location>
        <position position="222"/>
    </location>
</feature>
<comment type="caution">
    <text evidence="1">The sequence shown here is derived from an EMBL/GenBank/DDBJ whole genome shotgun (WGS) entry which is preliminary data.</text>
</comment>
<evidence type="ECO:0000313" key="1">
    <source>
        <dbReference type="EMBL" id="CAG8611237.1"/>
    </source>
</evidence>
<organism evidence="1 2">
    <name type="scientific">Acaulospora colombiana</name>
    <dbReference type="NCBI Taxonomy" id="27376"/>
    <lineage>
        <taxon>Eukaryota</taxon>
        <taxon>Fungi</taxon>
        <taxon>Fungi incertae sedis</taxon>
        <taxon>Mucoromycota</taxon>
        <taxon>Glomeromycotina</taxon>
        <taxon>Glomeromycetes</taxon>
        <taxon>Diversisporales</taxon>
        <taxon>Acaulosporaceae</taxon>
        <taxon>Acaulospora</taxon>
    </lineage>
</organism>
<proteinExistence type="predicted"/>
<reference evidence="1" key="1">
    <citation type="submission" date="2021-06" db="EMBL/GenBank/DDBJ databases">
        <authorList>
            <person name="Kallberg Y."/>
            <person name="Tangrot J."/>
            <person name="Rosling A."/>
        </authorList>
    </citation>
    <scope>NUCLEOTIDE SEQUENCE</scope>
    <source>
        <strain evidence="1">CL356</strain>
    </source>
</reference>
<sequence>MTNMIFDNEIIGSDEEEIDIEACSSNDSMSQDDAGGPRVTHRWSYRSHKNFLGSFRDNDEKKDSTKMDRYDPKLSRITFAVKSVLETSTASDLCVNIPPRVKIRDEYTSTNFDTSLIHFYTEEECLDEFMNSDESSLVADDMSDGNYFRFDLDNFTIYDNTKEAVDIWNQGKPQQIFWDGFIIEGESKLMCKKAFYANFSLSGFGIDFSDVEVMFQSCVNGE</sequence>
<keyword evidence="2" id="KW-1185">Reference proteome</keyword>
<accession>A0ACA9MU07</accession>
<dbReference type="Proteomes" id="UP000789525">
    <property type="component" value="Unassembled WGS sequence"/>
</dbReference>
<gene>
    <name evidence="1" type="ORF">ACOLOM_LOCUS7025</name>
</gene>
<dbReference type="EMBL" id="CAJVPT010015355">
    <property type="protein sequence ID" value="CAG8611237.1"/>
    <property type="molecule type" value="Genomic_DNA"/>
</dbReference>
<protein>
    <submittedName>
        <fullName evidence="1">11976_t:CDS:1</fullName>
    </submittedName>
</protein>
<evidence type="ECO:0000313" key="2">
    <source>
        <dbReference type="Proteomes" id="UP000789525"/>
    </source>
</evidence>